<feature type="transmembrane region" description="Helical" evidence="6">
    <location>
        <begin position="60"/>
        <end position="85"/>
    </location>
</feature>
<comment type="subcellular location">
    <subcellularLocation>
        <location evidence="1 6">Cell membrane</location>
        <topology evidence="1 6">Multi-pass membrane protein</topology>
    </subcellularLocation>
</comment>
<evidence type="ECO:0000256" key="4">
    <source>
        <dbReference type="ARBA" id="ARBA00022989"/>
    </source>
</evidence>
<keyword evidence="5 6" id="KW-0472">Membrane</keyword>
<feature type="transmembrane region" description="Helical" evidence="6">
    <location>
        <begin position="231"/>
        <end position="256"/>
    </location>
</feature>
<dbReference type="InterPro" id="IPR052536">
    <property type="entry name" value="ABC-4_Integral_Memb_Prot"/>
</dbReference>
<comment type="similarity">
    <text evidence="6">Belongs to the ABC-4 integral membrane protein family.</text>
</comment>
<dbReference type="Pfam" id="PF02687">
    <property type="entry name" value="FtsX"/>
    <property type="match status" value="1"/>
</dbReference>
<evidence type="ECO:0000256" key="2">
    <source>
        <dbReference type="ARBA" id="ARBA00022475"/>
    </source>
</evidence>
<dbReference type="AlphaFoldDB" id="A0A415EVX1"/>
<reference evidence="8 9" key="1">
    <citation type="submission" date="2018-08" db="EMBL/GenBank/DDBJ databases">
        <title>A genome reference for cultivated species of the human gut microbiota.</title>
        <authorList>
            <person name="Zou Y."/>
            <person name="Xue W."/>
            <person name="Luo G."/>
        </authorList>
    </citation>
    <scope>NUCLEOTIDE SEQUENCE [LARGE SCALE GENOMIC DNA]</scope>
    <source>
        <strain evidence="8 9">AF48-16</strain>
    </source>
</reference>
<evidence type="ECO:0000256" key="3">
    <source>
        <dbReference type="ARBA" id="ARBA00022692"/>
    </source>
</evidence>
<feature type="transmembrane region" description="Helical" evidence="6">
    <location>
        <begin position="158"/>
        <end position="180"/>
    </location>
</feature>
<feature type="transmembrane region" description="Helical" evidence="6">
    <location>
        <begin position="20"/>
        <end position="40"/>
    </location>
</feature>
<comment type="caution">
    <text evidence="8">The sequence shown here is derived from an EMBL/GenBank/DDBJ whole genome shotgun (WGS) entry which is preliminary data.</text>
</comment>
<keyword evidence="3 6" id="KW-0812">Transmembrane</keyword>
<keyword evidence="2 6" id="KW-1003">Cell membrane</keyword>
<feature type="domain" description="ABC3 transporter permease C-terminal" evidence="7">
    <location>
        <begin position="64"/>
        <end position="179"/>
    </location>
</feature>
<feature type="transmembrane region" description="Helical" evidence="6">
    <location>
        <begin position="114"/>
        <end position="138"/>
    </location>
</feature>
<evidence type="ECO:0000259" key="7">
    <source>
        <dbReference type="Pfam" id="PF02687"/>
    </source>
</evidence>
<evidence type="ECO:0000256" key="6">
    <source>
        <dbReference type="PIRNR" id="PIRNR018968"/>
    </source>
</evidence>
<dbReference type="GO" id="GO:0005886">
    <property type="term" value="C:plasma membrane"/>
    <property type="evidence" value="ECO:0007669"/>
    <property type="project" value="UniProtKB-SubCell"/>
</dbReference>
<accession>A0A415EVX1</accession>
<feature type="transmembrane region" description="Helical" evidence="6">
    <location>
        <begin position="572"/>
        <end position="594"/>
    </location>
</feature>
<dbReference type="PIRSF" id="PIRSF018968">
    <property type="entry name" value="ABC_permease_BceB"/>
    <property type="match status" value="1"/>
</dbReference>
<feature type="transmembrane region" description="Helical" evidence="6">
    <location>
        <begin position="201"/>
        <end position="225"/>
    </location>
</feature>
<dbReference type="InterPro" id="IPR027022">
    <property type="entry name" value="ABC_permease_BceB-typ"/>
</dbReference>
<evidence type="ECO:0000256" key="1">
    <source>
        <dbReference type="ARBA" id="ARBA00004651"/>
    </source>
</evidence>
<dbReference type="PANTHER" id="PTHR46795">
    <property type="entry name" value="ABC TRANSPORTER PERMEASE-RELATED-RELATED"/>
    <property type="match status" value="1"/>
</dbReference>
<proteinExistence type="inferred from homology"/>
<keyword evidence="6" id="KW-0813">Transport</keyword>
<name>A0A415EVX1_ENTCA</name>
<feature type="transmembrane region" description="Helical" evidence="6">
    <location>
        <begin position="659"/>
        <end position="680"/>
    </location>
</feature>
<evidence type="ECO:0000313" key="9">
    <source>
        <dbReference type="Proteomes" id="UP000286288"/>
    </source>
</evidence>
<dbReference type="Proteomes" id="UP000286288">
    <property type="component" value="Unassembled WGS sequence"/>
</dbReference>
<feature type="transmembrane region" description="Helical" evidence="6">
    <location>
        <begin position="630"/>
        <end position="653"/>
    </location>
</feature>
<dbReference type="GO" id="GO:0055085">
    <property type="term" value="P:transmembrane transport"/>
    <property type="evidence" value="ECO:0007669"/>
    <property type="project" value="UniProtKB-UniRule"/>
</dbReference>
<protein>
    <submittedName>
        <fullName evidence="8">ABC transporter permease</fullName>
    </submittedName>
</protein>
<dbReference type="EMBL" id="QRMZ01000004">
    <property type="protein sequence ID" value="RHK07418.1"/>
    <property type="molecule type" value="Genomic_DNA"/>
</dbReference>
<keyword evidence="4 6" id="KW-1133">Transmembrane helix</keyword>
<evidence type="ECO:0000313" key="8">
    <source>
        <dbReference type="EMBL" id="RHK07418.1"/>
    </source>
</evidence>
<organism evidence="8 9">
    <name type="scientific">Enterococcus casseliflavus</name>
    <name type="common">Enterococcus flavescens</name>
    <dbReference type="NCBI Taxonomy" id="37734"/>
    <lineage>
        <taxon>Bacteria</taxon>
        <taxon>Bacillati</taxon>
        <taxon>Bacillota</taxon>
        <taxon>Bacilli</taxon>
        <taxon>Lactobacillales</taxon>
        <taxon>Enterococcaceae</taxon>
        <taxon>Enterococcus</taxon>
    </lineage>
</organism>
<dbReference type="PANTHER" id="PTHR46795:SF3">
    <property type="entry name" value="ABC TRANSPORTER PERMEASE"/>
    <property type="match status" value="1"/>
</dbReference>
<sequence>MNFRQLIIRNLRGNFRTYAAYFVSSAFAAMVFYIFSLLLFHPQLEENLSNSDTLSSLAKVGLSVALVVIALLSLLFLWYTFVVFLKRRKRDLAIYLILGIEEKDLRKILFVENALLGTGATVTGIGLGILVTKLLLLIAQNVMYLTEGLKFMVPMEGLGLTFGIYVFIFLLISFFSTRALQGEQIISLIKENEKPRPEPKSHWALAFSGIILLVAGYGSVFYFSYQTYSMLPLMLGVLLTVAGTILSFHQFSVFLLKRLKKRPTFLRGTRMLTISEWIFRMRDNAAMYSLIAISTSVAFVGISVMLAIGSSSFSSIQGISVAYVFPWSGPEDLDHSEGKMNEIKTAIEEKEYSPVTDSVSLLWAYANLDESAVMNDSFYATNGFSIMRESDYQKMMKQIGEEADSVADNQIMTLSANYSRRKQLLEVPENERTSIYPLELGSETGIKKDVTIVHSPSMLSLDYFGLSVVTDKTFEEWQALLQEFNDDMESGFIWLDYPEWAETAELVSDFNGNLDKENALIDQQYEELSREFEAKGDYTDEEWSEAAKDIPMRTSYTSKYQVFQENRQGNGIILMITVLLGSVFFIFSASIIYFRLFADLDKDGAYHRSLHILGVSPKERHNVLRRQLQVMYFLPTVVAMIHFAVAMTALRILVELPVWQYYGVIVSLFLIFQIVFYFVCQYRYFQQIDRIADPTE</sequence>
<dbReference type="InterPro" id="IPR003838">
    <property type="entry name" value="ABC3_permease_C"/>
</dbReference>
<feature type="transmembrane region" description="Helical" evidence="6">
    <location>
        <begin position="285"/>
        <end position="308"/>
    </location>
</feature>
<gene>
    <name evidence="8" type="ORF">DW084_03945</name>
</gene>
<evidence type="ECO:0000256" key="5">
    <source>
        <dbReference type="ARBA" id="ARBA00023136"/>
    </source>
</evidence>